<dbReference type="SUPFAM" id="SSF55681">
    <property type="entry name" value="Class II aaRS and biotin synthetases"/>
    <property type="match status" value="1"/>
</dbReference>
<dbReference type="OrthoDB" id="46252at2157"/>
<dbReference type="PANTHER" id="PTHR12835">
    <property type="entry name" value="BIOTIN PROTEIN LIGASE"/>
    <property type="match status" value="1"/>
</dbReference>
<dbReference type="STRING" id="399550.Smar_1490"/>
<evidence type="ECO:0000313" key="4">
    <source>
        <dbReference type="Proteomes" id="UP000000254"/>
    </source>
</evidence>
<dbReference type="KEGG" id="smr:Smar_1490"/>
<dbReference type="HOGENOM" id="CLU_051096_3_0_2"/>
<dbReference type="InterPro" id="IPR004408">
    <property type="entry name" value="Biotin_CoA_COase_ligase"/>
</dbReference>
<proteinExistence type="predicted"/>
<reference evidence="4" key="1">
    <citation type="journal article" date="2009" name="BMC Genomics">
        <title>The complete genome sequence of Staphylothermus marinus reveals differences in sulfur metabolism among heterotrophic Crenarchaeota.</title>
        <authorList>
            <person name="Anderson I.J."/>
            <person name="Dharmarajan L."/>
            <person name="Rodriguez J."/>
            <person name="Hooper S."/>
            <person name="Porat I."/>
            <person name="Ulrich L.E."/>
            <person name="Elkins J.G."/>
            <person name="Mavromatis K."/>
            <person name="Sun H."/>
            <person name="Land M."/>
            <person name="Lapidus A."/>
            <person name="Lucas S."/>
            <person name="Barry K."/>
            <person name="Huber H."/>
            <person name="Zhulin I.B."/>
            <person name="Whitman W.B."/>
            <person name="Mukhopadhyay B."/>
            <person name="Woese C."/>
            <person name="Bristow J."/>
            <person name="Kyrpides N."/>
        </authorList>
    </citation>
    <scope>NUCLEOTIDE SEQUENCE [LARGE SCALE GENOMIC DNA]</scope>
    <source>
        <strain evidence="4">ATCC 43588 / DSM 3639 / JCM 9404 / F1</strain>
    </source>
</reference>
<dbReference type="Pfam" id="PF03099">
    <property type="entry name" value="BPL_LplA_LipB"/>
    <property type="match status" value="1"/>
</dbReference>
<evidence type="ECO:0000256" key="1">
    <source>
        <dbReference type="ARBA" id="ARBA00022598"/>
    </source>
</evidence>
<dbReference type="Proteomes" id="UP000000254">
    <property type="component" value="Chromosome"/>
</dbReference>
<name>A3DPL9_STAMF</name>
<keyword evidence="4" id="KW-1185">Reference proteome</keyword>
<sequence length="303" mass="34537">MISEETIIKLLIIDKLIHRQEYVLRELAWEIGVQPDLLERIADDMSKNYLLNIEKGKIIWNPADNPSTLKPWGWLLIHKPLLGSTQEAAKGASPWSVIVAEYMLAGRGRHGKKWYSNLGGLWATFKILTNAQTASMAPIIIPIILVRIFRKSYDVEASIKWPNDIIIDNKKIAGILIEGEAFRDQILLYVGIGVNINNDPPLPDTISLKNILNKLTPRNRFLSLLIGWMSRMEKLSLEPEKIRENYMEYLETLNRKVLVKTLQGELIGKAVDVRDTGELIVEVGRGEKKVLDPTLTFELRHID</sequence>
<protein>
    <submittedName>
        <fullName evidence="3">Biotin--acetyl-CoA-carboxylase ligase</fullName>
    </submittedName>
</protein>
<dbReference type="AlphaFoldDB" id="A3DPL9"/>
<dbReference type="PANTHER" id="PTHR12835:SF5">
    <property type="entry name" value="BIOTIN--PROTEIN LIGASE"/>
    <property type="match status" value="1"/>
</dbReference>
<dbReference type="GO" id="GO:0004077">
    <property type="term" value="F:biotin--[biotin carboxyl-carrier protein] ligase activity"/>
    <property type="evidence" value="ECO:0007669"/>
    <property type="project" value="InterPro"/>
</dbReference>
<dbReference type="RefSeq" id="WP_011839773.1">
    <property type="nucleotide sequence ID" value="NC_009033.1"/>
</dbReference>
<reference evidence="3 4" key="2">
    <citation type="journal article" date="2009" name="Stand. Genomic Sci.">
        <title>Complete genome sequence of Staphylothermus marinus Stetter and Fiala 1986 type strain F1.</title>
        <authorList>
            <person name="Anderson I.J."/>
            <person name="Sun H."/>
            <person name="Lapidus A."/>
            <person name="Copeland A."/>
            <person name="Glavina Del Rio T."/>
            <person name="Tice H."/>
            <person name="Dalin E."/>
            <person name="Lucas S."/>
            <person name="Barry K."/>
            <person name="Land M."/>
            <person name="Richardson P."/>
            <person name="Huber H."/>
            <person name="Kyrpides N.C."/>
        </authorList>
    </citation>
    <scope>NUCLEOTIDE SEQUENCE [LARGE SCALE GENOMIC DNA]</scope>
    <source>
        <strain evidence="4">ATCC 43588 / DSM 3639 / JCM 9404 / F1</strain>
    </source>
</reference>
<dbReference type="InterPro" id="IPR045864">
    <property type="entry name" value="aa-tRNA-synth_II/BPL/LPL"/>
</dbReference>
<gene>
    <name evidence="3" type="ordered locus">Smar_1490</name>
</gene>
<feature type="domain" description="BPL/LPL catalytic" evidence="2">
    <location>
        <begin position="67"/>
        <end position="258"/>
    </location>
</feature>
<organism evidence="3 4">
    <name type="scientific">Staphylothermus marinus (strain ATCC 43588 / DSM 3639 / JCM 9404 / F1)</name>
    <dbReference type="NCBI Taxonomy" id="399550"/>
    <lineage>
        <taxon>Archaea</taxon>
        <taxon>Thermoproteota</taxon>
        <taxon>Thermoprotei</taxon>
        <taxon>Desulfurococcales</taxon>
        <taxon>Desulfurococcaceae</taxon>
        <taxon>Staphylothermus</taxon>
    </lineage>
</organism>
<dbReference type="NCBIfam" id="TIGR00121">
    <property type="entry name" value="birA_ligase"/>
    <property type="match status" value="1"/>
</dbReference>
<dbReference type="eggNOG" id="arCOG01940">
    <property type="taxonomic scope" value="Archaea"/>
</dbReference>
<dbReference type="Gene3D" id="3.30.930.10">
    <property type="entry name" value="Bira Bifunctional Protein, Domain 2"/>
    <property type="match status" value="1"/>
</dbReference>
<accession>A3DPL9</accession>
<dbReference type="InterPro" id="IPR004143">
    <property type="entry name" value="BPL_LPL_catalytic"/>
</dbReference>
<dbReference type="EMBL" id="CP000575">
    <property type="protein sequence ID" value="ABN70579.1"/>
    <property type="molecule type" value="Genomic_DNA"/>
</dbReference>
<dbReference type="PROSITE" id="PS51733">
    <property type="entry name" value="BPL_LPL_CATALYTIC"/>
    <property type="match status" value="1"/>
</dbReference>
<dbReference type="GeneID" id="4906537"/>
<keyword evidence="1 3" id="KW-0436">Ligase</keyword>
<evidence type="ECO:0000313" key="3">
    <source>
        <dbReference type="EMBL" id="ABN70579.1"/>
    </source>
</evidence>
<evidence type="ECO:0000259" key="2">
    <source>
        <dbReference type="PROSITE" id="PS51733"/>
    </source>
</evidence>
<dbReference type="GO" id="GO:0005737">
    <property type="term" value="C:cytoplasm"/>
    <property type="evidence" value="ECO:0007669"/>
    <property type="project" value="TreeGrafter"/>
</dbReference>